<protein>
    <recommendedName>
        <fullName evidence="1">Nudix hydrolase domain-containing protein</fullName>
    </recommendedName>
</protein>
<dbReference type="SUPFAM" id="SSF55811">
    <property type="entry name" value="Nudix"/>
    <property type="match status" value="1"/>
</dbReference>
<dbReference type="CDD" id="cd18873">
    <property type="entry name" value="NUDIX_NadM_like"/>
    <property type="match status" value="1"/>
</dbReference>
<dbReference type="InterPro" id="IPR015797">
    <property type="entry name" value="NUDIX_hydrolase-like_dom_sf"/>
</dbReference>
<dbReference type="AlphaFoldDB" id="A0A6J4VBW4"/>
<dbReference type="SUPFAM" id="SSF46785">
    <property type="entry name" value="Winged helix' DNA-binding domain"/>
    <property type="match status" value="1"/>
</dbReference>
<dbReference type="PROSITE" id="PS51462">
    <property type="entry name" value="NUDIX"/>
    <property type="match status" value="1"/>
</dbReference>
<dbReference type="InterPro" id="IPR036388">
    <property type="entry name" value="WH-like_DNA-bd_sf"/>
</dbReference>
<name>A0A6J4VBW4_9BACT</name>
<dbReference type="EMBL" id="CADCWN010000180">
    <property type="protein sequence ID" value="CAA9574595.1"/>
    <property type="molecule type" value="Genomic_DNA"/>
</dbReference>
<evidence type="ECO:0000259" key="1">
    <source>
        <dbReference type="PROSITE" id="PS51462"/>
    </source>
</evidence>
<organism evidence="2">
    <name type="scientific">uncultured Thermomicrobiales bacterium</name>
    <dbReference type="NCBI Taxonomy" id="1645740"/>
    <lineage>
        <taxon>Bacteria</taxon>
        <taxon>Pseudomonadati</taxon>
        <taxon>Thermomicrobiota</taxon>
        <taxon>Thermomicrobia</taxon>
        <taxon>Thermomicrobiales</taxon>
        <taxon>environmental samples</taxon>
    </lineage>
</organism>
<dbReference type="Gene3D" id="3.90.79.10">
    <property type="entry name" value="Nucleoside Triphosphate Pyrophosphohydrolase"/>
    <property type="match status" value="1"/>
</dbReference>
<feature type="domain" description="Nudix hydrolase" evidence="1">
    <location>
        <begin position="14"/>
        <end position="153"/>
    </location>
</feature>
<dbReference type="PANTHER" id="PTHR43736:SF4">
    <property type="entry name" value="SLR1690 PROTEIN"/>
    <property type="match status" value="1"/>
</dbReference>
<dbReference type="Gene3D" id="1.10.10.10">
    <property type="entry name" value="Winged helix-like DNA-binding domain superfamily/Winged helix DNA-binding domain"/>
    <property type="match status" value="1"/>
</dbReference>
<gene>
    <name evidence="2" type="ORF">AVDCRST_MAG18-2393</name>
</gene>
<evidence type="ECO:0000313" key="2">
    <source>
        <dbReference type="EMBL" id="CAA9574595.1"/>
    </source>
</evidence>
<proteinExistence type="predicted"/>
<dbReference type="InterPro" id="IPR054105">
    <property type="entry name" value="WHD_NrtR"/>
</dbReference>
<sequence length="257" mass="28016">MVAQSIVINKLEPNAVVAVDVVLFTLREAASIDDAWQVLLVQRDDAAFAGKWSLPGVLVRAEETFADAARRALQTKAGLDASDWYLDQLGTFGTPDRDTRGRVVSVAHVALERGDELNPIPGGSVLRVEWVPVRRLAAETLAFDHADMLRTAINRTQAKLRYSWVAFQLLPETFTIPELRAVYAAILDPALLRLNTGNFKKAFASLFASGALVAVGQRAAAGRVGRPGDLYRFQGPLVGTWERELPWQHGGLTGGES</sequence>
<dbReference type="Pfam" id="PF00293">
    <property type="entry name" value="NUDIX"/>
    <property type="match status" value="1"/>
</dbReference>
<accession>A0A6J4VBW4</accession>
<dbReference type="InterPro" id="IPR036390">
    <property type="entry name" value="WH_DNA-bd_sf"/>
</dbReference>
<dbReference type="PANTHER" id="PTHR43736">
    <property type="entry name" value="ADP-RIBOSE PYROPHOSPHATASE"/>
    <property type="match status" value="1"/>
</dbReference>
<dbReference type="Pfam" id="PF21906">
    <property type="entry name" value="WHD_NrtR"/>
    <property type="match status" value="1"/>
</dbReference>
<reference evidence="2" key="1">
    <citation type="submission" date="2020-02" db="EMBL/GenBank/DDBJ databases">
        <authorList>
            <person name="Meier V. D."/>
        </authorList>
    </citation>
    <scope>NUCLEOTIDE SEQUENCE</scope>
    <source>
        <strain evidence="2">AVDCRST_MAG18</strain>
    </source>
</reference>
<dbReference type="InterPro" id="IPR000086">
    <property type="entry name" value="NUDIX_hydrolase_dom"/>
</dbReference>